<comment type="similarity">
    <text evidence="1">Belongs to the FPF1 family.</text>
</comment>
<dbReference type="EMBL" id="CP136890">
    <property type="protein sequence ID" value="WOK94376.1"/>
    <property type="molecule type" value="Genomic_DNA"/>
</dbReference>
<dbReference type="AlphaFoldDB" id="A0AAQ3JT77"/>
<organism evidence="2 3">
    <name type="scientific">Canna indica</name>
    <name type="common">Indian-shot</name>
    <dbReference type="NCBI Taxonomy" id="4628"/>
    <lineage>
        <taxon>Eukaryota</taxon>
        <taxon>Viridiplantae</taxon>
        <taxon>Streptophyta</taxon>
        <taxon>Embryophyta</taxon>
        <taxon>Tracheophyta</taxon>
        <taxon>Spermatophyta</taxon>
        <taxon>Magnoliopsida</taxon>
        <taxon>Liliopsida</taxon>
        <taxon>Zingiberales</taxon>
        <taxon>Cannaceae</taxon>
        <taxon>Canna</taxon>
    </lineage>
</organism>
<reference evidence="2 3" key="1">
    <citation type="submission" date="2023-10" db="EMBL/GenBank/DDBJ databases">
        <title>Chromosome-scale genome assembly provides insights into flower coloration mechanisms of Canna indica.</title>
        <authorList>
            <person name="Li C."/>
        </authorList>
    </citation>
    <scope>NUCLEOTIDE SEQUENCE [LARGE SCALE GENOMIC DNA]</scope>
    <source>
        <tissue evidence="2">Flower</tissue>
    </source>
</reference>
<gene>
    <name evidence="2" type="ORF">Cni_G03078</name>
</gene>
<dbReference type="Proteomes" id="UP001327560">
    <property type="component" value="Chromosome 1"/>
</dbReference>
<accession>A0AAQ3JT77</accession>
<keyword evidence="3" id="KW-1185">Reference proteome</keyword>
<dbReference type="GO" id="GO:0009909">
    <property type="term" value="P:regulation of flower development"/>
    <property type="evidence" value="ECO:0007669"/>
    <property type="project" value="InterPro"/>
</dbReference>
<dbReference type="InterPro" id="IPR039274">
    <property type="entry name" value="FPF1"/>
</dbReference>
<dbReference type="PANTHER" id="PTHR33433">
    <property type="entry name" value="FLOWERING-PROMOTING FACTOR 1-LIKE PROTEIN 1"/>
    <property type="match status" value="1"/>
</dbReference>
<name>A0AAQ3JT77_9LILI</name>
<protein>
    <submittedName>
        <fullName evidence="2">Flowering-promoting factor 1-like protein 3</fullName>
    </submittedName>
</protein>
<evidence type="ECO:0000313" key="3">
    <source>
        <dbReference type="Proteomes" id="UP001327560"/>
    </source>
</evidence>
<evidence type="ECO:0000256" key="1">
    <source>
        <dbReference type="ARBA" id="ARBA00008013"/>
    </source>
</evidence>
<proteinExistence type="inferred from homology"/>
<evidence type="ECO:0000313" key="2">
    <source>
        <dbReference type="EMBL" id="WOK94376.1"/>
    </source>
</evidence>
<sequence>MSGVWVFKRGVMTRETPAAGGGNGGEASGGSLRRKVLVHLATNEVVTSNEMLGRKLAEHGWERYPSTPDLIQFHQRSSVHLISVPRDFSRFTSVHMYDIVVKCRNVFEWAHLKAPSAAGSAAERCSLTVVDDGALISHWWQPALDLAADSAFRLEMVVLDVALTAPVVAGTGFSSRVRLPTRGDAIVLALAGDGGCSSCAAPVEAAGYI</sequence>